<evidence type="ECO:0000256" key="1">
    <source>
        <dbReference type="ARBA" id="ARBA00007944"/>
    </source>
</evidence>
<dbReference type="InterPro" id="IPR046361">
    <property type="entry name" value="EXOC6/Sec15_C"/>
</dbReference>
<dbReference type="GO" id="GO:0090522">
    <property type="term" value="P:vesicle tethering involved in exocytosis"/>
    <property type="evidence" value="ECO:0007669"/>
    <property type="project" value="UniProtKB-UniRule"/>
</dbReference>
<dbReference type="AlphaFoldDB" id="G0VF38"/>
<dbReference type="GO" id="GO:0006886">
    <property type="term" value="P:intracellular protein transport"/>
    <property type="evidence" value="ECO:0007669"/>
    <property type="project" value="InterPro"/>
</dbReference>
<protein>
    <recommendedName>
        <fullName evidence="5">Exocyst complex component SEC15</fullName>
    </recommendedName>
</protein>
<dbReference type="GO" id="GO:0005935">
    <property type="term" value="C:cellular bud neck"/>
    <property type="evidence" value="ECO:0007669"/>
    <property type="project" value="EnsemblFungi"/>
</dbReference>
<dbReference type="OrthoDB" id="10267033at2759"/>
<keyword evidence="10" id="KW-1185">Reference proteome</keyword>
<dbReference type="Gene3D" id="1.10.357.30">
    <property type="entry name" value="Exocyst complex subunit Sec15 C-terminal domain, N-terminal subdomain"/>
    <property type="match status" value="1"/>
</dbReference>
<dbReference type="HOGENOM" id="CLU_009437_1_0_1"/>
<dbReference type="RefSeq" id="XP_003676464.1">
    <property type="nucleotide sequence ID" value="XM_003676416.1"/>
</dbReference>
<dbReference type="InterPro" id="IPR042045">
    <property type="entry name" value="EXOC6/Sec15_C_dom1"/>
</dbReference>
<evidence type="ECO:0000256" key="4">
    <source>
        <dbReference type="ARBA" id="ARBA00023054"/>
    </source>
</evidence>
<dbReference type="GO" id="GO:0005934">
    <property type="term" value="C:cellular bud tip"/>
    <property type="evidence" value="ECO:0007669"/>
    <property type="project" value="EnsemblFungi"/>
</dbReference>
<evidence type="ECO:0000256" key="5">
    <source>
        <dbReference type="PIRNR" id="PIRNR025007"/>
    </source>
</evidence>
<accession>G0VF38</accession>
<evidence type="ECO:0000313" key="10">
    <source>
        <dbReference type="Proteomes" id="UP000001640"/>
    </source>
</evidence>
<dbReference type="eggNOG" id="KOG2176">
    <property type="taxonomic scope" value="Eukaryota"/>
</dbReference>
<dbReference type="InParanoid" id="G0VF38"/>
<dbReference type="EMBL" id="HE576756">
    <property type="protein sequence ID" value="CCC70103.1"/>
    <property type="molecule type" value="Genomic_DNA"/>
</dbReference>
<dbReference type="Proteomes" id="UP000001640">
    <property type="component" value="Chromosome 5"/>
</dbReference>
<dbReference type="PIRSF" id="PIRSF025007">
    <property type="entry name" value="Sec15"/>
    <property type="match status" value="1"/>
</dbReference>
<organism evidence="9 10">
    <name type="scientific">Naumovozyma castellii</name>
    <name type="common">Yeast</name>
    <name type="synonym">Saccharomyces castellii</name>
    <dbReference type="NCBI Taxonomy" id="27288"/>
    <lineage>
        <taxon>Eukaryota</taxon>
        <taxon>Fungi</taxon>
        <taxon>Dikarya</taxon>
        <taxon>Ascomycota</taxon>
        <taxon>Saccharomycotina</taxon>
        <taxon>Saccharomycetes</taxon>
        <taxon>Saccharomycetales</taxon>
        <taxon>Saccharomycetaceae</taxon>
        <taxon>Naumovozyma</taxon>
    </lineage>
</organism>
<gene>
    <name evidence="9" type="primary">NCAS0E00330</name>
    <name evidence="9" type="ordered locus">NCAS_0E00330</name>
</gene>
<keyword evidence="2 5" id="KW-0813">Transport</keyword>
<sequence>MDQEVLLSQDFQKILLSYEPKKAETTTSHDKEENASEYKDLGMEEDAFELDPQSFDKWVPFLRSAVEKNQLGTIIQELDTSIDDNFQGLELQLLQDSQINDKLETSINEISNIQNMIDTSLSGGILNLQEQLTQTTNELIIKKQVFVNNKKTSLKISELTILLTKVVRILELSSKCQELITEGNFFKALQNLDSLEKIYLQEFRNYNFKFLKEIYDSIPYLKSVTKDECLNLIRNSLNSNLGKNLTDVGMSFFDTYQNELLPKWLEIKKSMKLEKFKFNSPVEISMRDQASLKKLNLEKFFHIEEFYDSIMIFQTLNKLDYLFSEFSKEYEFRKTKLIYPLLWKRASNSNANIPPGDISSDAFTKQMNLKFLKEYFWKILGFLLYDINLNKSTDFVLVDNNYNATNEFWDGLMNRLQPYLRHFIVTGLNDDDSFVEFKDFMCIYVAILENYKLSIDPLYEILILLFDRYCDISIRYFDTEFEVLLNDDDFMPLTINDKTLFQKVSQICWMKEDEHLEPQEDMSGFSITLPFSPLYPMTCTLLKKAYSKLTSFITMFYRHDLPALNRLLVNAIDKIFIDIVNKKIRAKLQSTSREEIAQILINLDYFIVATKAFSKIMTEGNIMQNPDIEIQLKSTKDLKDSRKYAEGKLIKLIDSKVADILETVDLDWNSKEIIQDPDISIVDVAQFLEMMFATTLINLPYSIQILLIFREFDSLTRRFLDILLNDTPDHITHESVLNFEVNIKYLEGIIPRIFPSRDEEETNITSERMMTPLSPVFNGTNNGHSPELIENNVKSLEETFIELRQYIELLKTGNEYMDPDLRMRKYSRVKPEHANILMRKVRVTPIMSPSDTPQQQDDDSSSIFTRDFNGSDSRIAKFFNRR</sequence>
<evidence type="ECO:0000256" key="3">
    <source>
        <dbReference type="ARBA" id="ARBA00022483"/>
    </source>
</evidence>
<dbReference type="Pfam" id="PF20651">
    <property type="entry name" value="EXOC6_Sec15_N"/>
    <property type="match status" value="1"/>
</dbReference>
<evidence type="ECO:0000259" key="7">
    <source>
        <dbReference type="Pfam" id="PF04091"/>
    </source>
</evidence>
<name>G0VF38_NAUCA</name>
<feature type="domain" description="Exocyst complex subunit EXOC6/Sec15 C-terminal" evidence="7">
    <location>
        <begin position="457"/>
        <end position="840"/>
    </location>
</feature>
<dbReference type="GO" id="GO:0006893">
    <property type="term" value="P:Golgi to plasma membrane transport"/>
    <property type="evidence" value="ECO:0007669"/>
    <property type="project" value="EnsemblFungi"/>
</dbReference>
<dbReference type="GO" id="GO:0000145">
    <property type="term" value="C:exocyst"/>
    <property type="evidence" value="ECO:0007669"/>
    <property type="project" value="UniProtKB-UniRule"/>
</dbReference>
<dbReference type="GeneID" id="96903736"/>
<evidence type="ECO:0000313" key="9">
    <source>
        <dbReference type="EMBL" id="CCC70103.1"/>
    </source>
</evidence>
<dbReference type="GO" id="GO:0000131">
    <property type="term" value="C:incipient cellular bud site"/>
    <property type="evidence" value="ECO:0007669"/>
    <property type="project" value="EnsemblFungi"/>
</dbReference>
<proteinExistence type="inferred from homology"/>
<dbReference type="STRING" id="1064592.G0VF38"/>
<evidence type="ECO:0000256" key="6">
    <source>
        <dbReference type="SAM" id="MobiDB-lite"/>
    </source>
</evidence>
<dbReference type="GO" id="GO:0016020">
    <property type="term" value="C:membrane"/>
    <property type="evidence" value="ECO:0007669"/>
    <property type="project" value="TreeGrafter"/>
</dbReference>
<feature type="domain" description="Exocyst complex component EXOC6/Sec15 N-terminal" evidence="8">
    <location>
        <begin position="77"/>
        <end position="253"/>
    </location>
</feature>
<dbReference type="PANTHER" id="PTHR12702:SF0">
    <property type="entry name" value="EXOCYST COMPLEX COMPONENT 6"/>
    <property type="match status" value="1"/>
</dbReference>
<dbReference type="InterPro" id="IPR007225">
    <property type="entry name" value="EXOC6/Sec15"/>
</dbReference>
<feature type="region of interest" description="Disordered" evidence="6">
    <location>
        <begin position="846"/>
        <end position="868"/>
    </location>
</feature>
<reference evidence="9 10" key="1">
    <citation type="journal article" date="2011" name="Proc. Natl. Acad. Sci. U.S.A.">
        <title>Evolutionary erosion of yeast sex chromosomes by mating-type switching accidents.</title>
        <authorList>
            <person name="Gordon J.L."/>
            <person name="Armisen D."/>
            <person name="Proux-Wera E."/>
            <person name="Oheigeartaigh S.S."/>
            <person name="Byrne K.P."/>
            <person name="Wolfe K.H."/>
        </authorList>
    </citation>
    <scope>NUCLEOTIDE SEQUENCE [LARGE SCALE GENOMIC DNA]</scope>
    <source>
        <strain evidence="10">ATCC 76901 / BCRC 22586 / CBS 4309 / NBRC 1992 / NRRL Y-12630</strain>
    </source>
</reference>
<keyword evidence="4" id="KW-0175">Coiled coil</keyword>
<dbReference type="GO" id="GO:0031267">
    <property type="term" value="F:small GTPase binding"/>
    <property type="evidence" value="ECO:0007669"/>
    <property type="project" value="EnsemblFungi"/>
</dbReference>
<dbReference type="OMA" id="FPFHSEQ"/>
<dbReference type="KEGG" id="ncs:NCAS_0E00330"/>
<evidence type="ECO:0000259" key="8">
    <source>
        <dbReference type="Pfam" id="PF20651"/>
    </source>
</evidence>
<reference key="2">
    <citation type="submission" date="2011-08" db="EMBL/GenBank/DDBJ databases">
        <title>Genome sequence of Naumovozyma castellii.</title>
        <authorList>
            <person name="Gordon J.L."/>
            <person name="Armisen D."/>
            <person name="Proux-Wera E."/>
            <person name="OhEigeartaigh S.S."/>
            <person name="Byrne K.P."/>
            <person name="Wolfe K.H."/>
        </authorList>
    </citation>
    <scope>NUCLEOTIDE SEQUENCE</scope>
    <source>
        <strain>Type strain:CBS 4309</strain>
    </source>
</reference>
<comment type="similarity">
    <text evidence="1 5">Belongs to the SEC15 family.</text>
</comment>
<dbReference type="Pfam" id="PF04091">
    <property type="entry name" value="Sec15_C"/>
    <property type="match status" value="1"/>
</dbReference>
<dbReference type="Gene3D" id="1.20.58.670">
    <property type="entry name" value="Dsl1p vesicle tethering complex, Tip20p subunit, domain D"/>
    <property type="match status" value="1"/>
</dbReference>
<keyword evidence="3 5" id="KW-0268">Exocytosis</keyword>
<comment type="function">
    <text evidence="5">Component of the exocyst complex involved in the docking of exocytic vesicles with fusion sites on the plasma membrane.</text>
</comment>
<dbReference type="FunCoup" id="G0VF38">
    <property type="interactions" value="577"/>
</dbReference>
<dbReference type="InterPro" id="IPR042044">
    <property type="entry name" value="EXOC6PINT-1/Sec15/Tip20_C_dom2"/>
</dbReference>
<dbReference type="InterPro" id="IPR048359">
    <property type="entry name" value="EXOC6_Sec15_N"/>
</dbReference>
<dbReference type="PANTHER" id="PTHR12702">
    <property type="entry name" value="SEC15"/>
    <property type="match status" value="1"/>
</dbReference>
<evidence type="ECO:0000256" key="2">
    <source>
        <dbReference type="ARBA" id="ARBA00022448"/>
    </source>
</evidence>